<dbReference type="GO" id="GO:0005524">
    <property type="term" value="F:ATP binding"/>
    <property type="evidence" value="ECO:0007669"/>
    <property type="project" value="InterPro"/>
</dbReference>
<evidence type="ECO:0000259" key="1">
    <source>
        <dbReference type="Pfam" id="PF07728"/>
    </source>
</evidence>
<protein>
    <recommendedName>
        <fullName evidence="1">ATPase dynein-related AAA domain-containing protein</fullName>
    </recommendedName>
</protein>
<dbReference type="PANTHER" id="PTHR37291:SF1">
    <property type="entry name" value="TYPE IV METHYL-DIRECTED RESTRICTION ENZYME ECOKMCRB SUBUNIT"/>
    <property type="match status" value="1"/>
</dbReference>
<reference evidence="2" key="1">
    <citation type="journal article" date="2015" name="Proc. Natl. Acad. Sci. U.S.A.">
        <title>Networks of energetic and metabolic interactions define dynamics in microbial communities.</title>
        <authorList>
            <person name="Embree M."/>
            <person name="Liu J.K."/>
            <person name="Al-Bassam M.M."/>
            <person name="Zengler K."/>
        </authorList>
    </citation>
    <scope>NUCLEOTIDE SEQUENCE</scope>
</reference>
<dbReference type="SUPFAM" id="SSF52540">
    <property type="entry name" value="P-loop containing nucleoside triphosphate hydrolases"/>
    <property type="match status" value="1"/>
</dbReference>
<organism evidence="2">
    <name type="scientific">hydrocarbon metagenome</name>
    <dbReference type="NCBI Taxonomy" id="938273"/>
    <lineage>
        <taxon>unclassified sequences</taxon>
        <taxon>metagenomes</taxon>
        <taxon>ecological metagenomes</taxon>
    </lineage>
</organism>
<name>A0A0W8F586_9ZZZZ</name>
<comment type="caution">
    <text evidence="2">The sequence shown here is derived from an EMBL/GenBank/DDBJ whole genome shotgun (WGS) entry which is preliminary data.</text>
</comment>
<dbReference type="InterPro" id="IPR027417">
    <property type="entry name" value="P-loop_NTPase"/>
</dbReference>
<dbReference type="GO" id="GO:0016887">
    <property type="term" value="F:ATP hydrolysis activity"/>
    <property type="evidence" value="ECO:0007669"/>
    <property type="project" value="InterPro"/>
</dbReference>
<dbReference type="InterPro" id="IPR011704">
    <property type="entry name" value="ATPase_dyneun-rel_AAA"/>
</dbReference>
<feature type="domain" description="ATPase dynein-related AAA" evidence="1">
    <location>
        <begin position="502"/>
        <end position="580"/>
    </location>
</feature>
<dbReference type="Pfam" id="PF07728">
    <property type="entry name" value="AAA_5"/>
    <property type="match status" value="1"/>
</dbReference>
<sequence>MNAKLTHLLKNVAQQRGITLSALKEEIDEKEILNRLDDYPNLSAIILADEIDVNALSIITKNLLVFTWWDKSKFKAFLKDPIFAENAIQSLIKKFPRDDGSAAKRIDAFIDYLINSDLSKGKEGIKESHAGLFCSLLLTVAFPERFVDFRQTRWMNLARRLGYELPDSKDTYGQKIVWAGKFAQVIAKTAIFQKYWHTEYPLWAVAGLCWNLKNEKVIDIIDTEYDDRIQSLLNKKGQVILYGPPGTGKTYHARQVLYRKEYDHYKLEEKSLLDQRVFSITIWPPRDGEVFDLNPGDEFLYQWKGRRNWQKHYDELQEGDVLLAYHPSPFKQYRAILRCLEKEENSIRLEYLRSWDGPTFNKMKEDPVLQETLMMRVFMTFSLKRLDEVEFERIQALSPDLTNEALGLVVTRILETIPISEFVTFHPSFGYEEFIEGLRPESDEEGVLRFSVQEGIFKRFARQACNILLQESGIEKRWMLGGGVPQLNKEEKDVVRNTAPDVPFYLVIDEINRGDISRIFGELITLLEADKRYAGEHEIITKLPYSKQSFAIPPNLYLLGTMNTADKSIALVDIALRRRFGFIEMMPDCNLLRRLFEDVPDEVQPIADLAVSLLENLNSRILKRYDRDHQIGHSYFIGLKETRSHDEAVETLRLAWYYEVIPLLQEYFYDSPGKLKEVIGELFVSVDGDYGFSFMPERSGGEFINAMKAVAKERADIPNGASDADSNII</sequence>
<dbReference type="PANTHER" id="PTHR37291">
    <property type="entry name" value="5-METHYLCYTOSINE-SPECIFIC RESTRICTION ENZYME B"/>
    <property type="match status" value="1"/>
</dbReference>
<gene>
    <name evidence="2" type="ORF">ASZ90_014597</name>
</gene>
<dbReference type="EMBL" id="LNQE01001536">
    <property type="protein sequence ID" value="KUG15730.1"/>
    <property type="molecule type" value="Genomic_DNA"/>
</dbReference>
<proteinExistence type="predicted"/>
<dbReference type="InterPro" id="IPR052934">
    <property type="entry name" value="Methyl-DNA_Rec/Restrict_Enz"/>
</dbReference>
<accession>A0A0W8F586</accession>
<dbReference type="AlphaFoldDB" id="A0A0W8F586"/>
<evidence type="ECO:0000313" key="2">
    <source>
        <dbReference type="EMBL" id="KUG15730.1"/>
    </source>
</evidence>
<dbReference type="Gene3D" id="3.40.50.300">
    <property type="entry name" value="P-loop containing nucleotide triphosphate hydrolases"/>
    <property type="match status" value="2"/>
</dbReference>